<proteinExistence type="predicted"/>
<evidence type="ECO:0000256" key="1">
    <source>
        <dbReference type="SAM" id="Phobius"/>
    </source>
</evidence>
<feature type="transmembrane region" description="Helical" evidence="1">
    <location>
        <begin position="23"/>
        <end position="42"/>
    </location>
</feature>
<dbReference type="Pfam" id="PF09997">
    <property type="entry name" value="DUF2238"/>
    <property type="match status" value="1"/>
</dbReference>
<dbReference type="Proteomes" id="UP001165366">
    <property type="component" value="Unassembled WGS sequence"/>
</dbReference>
<gene>
    <name evidence="2" type="ORF">L6773_19320</name>
</gene>
<reference evidence="2" key="2">
    <citation type="submission" date="2024-05" db="EMBL/GenBank/DDBJ databases">
        <title>Rhodohalobacter halophilus gen. nov., sp. nov., a moderately halophilic member of the family Balneolaceae.</title>
        <authorList>
            <person name="Xia J."/>
        </authorList>
    </citation>
    <scope>NUCLEOTIDE SEQUENCE</scope>
    <source>
        <strain evidence="2">WB101</strain>
    </source>
</reference>
<dbReference type="RefSeq" id="WP_237856197.1">
    <property type="nucleotide sequence ID" value="NZ_JAKLWS010000041.1"/>
</dbReference>
<dbReference type="EMBL" id="JAKLWS010000041">
    <property type="protein sequence ID" value="MCG2590733.1"/>
    <property type="molecule type" value="Genomic_DNA"/>
</dbReference>
<name>A0ABS9KIQ6_9BACT</name>
<keyword evidence="1" id="KW-0812">Transmembrane</keyword>
<feature type="transmembrane region" description="Helical" evidence="1">
    <location>
        <begin position="79"/>
        <end position="96"/>
    </location>
</feature>
<sequence>MNQHPEKKESGKPRKSPKSEHQIHSYFNLVLLVILTIEWGYLLYDQQWLSLFLVSLIISSLLAPVLFKNKMDLELPAEFHFMAVLFVFAALYLGEIQEFYRLIWWWDIALHTTAGLMMGIVGFLLVYILNESKNVELQMSAVFIALFAFMFAVTIGTIWEIFEFTMDQLFGFNMQKEMLGDPSGLTDTMWDIIVNAFGALIICINGWWYLKKRQDFFIRSLIQKFIERNPSWFRR</sequence>
<evidence type="ECO:0000313" key="3">
    <source>
        <dbReference type="Proteomes" id="UP001165366"/>
    </source>
</evidence>
<comment type="caution">
    <text evidence="2">The sequence shown here is derived from an EMBL/GenBank/DDBJ whole genome shotgun (WGS) entry which is preliminary data.</text>
</comment>
<feature type="transmembrane region" description="Helical" evidence="1">
    <location>
        <begin position="141"/>
        <end position="162"/>
    </location>
</feature>
<dbReference type="InterPro" id="IPR014509">
    <property type="entry name" value="YjdF-like"/>
</dbReference>
<feature type="transmembrane region" description="Helical" evidence="1">
    <location>
        <begin position="192"/>
        <end position="210"/>
    </location>
</feature>
<organism evidence="2 3">
    <name type="scientific">Rhodohalobacter sulfatireducens</name>
    <dbReference type="NCBI Taxonomy" id="2911366"/>
    <lineage>
        <taxon>Bacteria</taxon>
        <taxon>Pseudomonadati</taxon>
        <taxon>Balneolota</taxon>
        <taxon>Balneolia</taxon>
        <taxon>Balneolales</taxon>
        <taxon>Balneolaceae</taxon>
        <taxon>Rhodohalobacter</taxon>
    </lineage>
</organism>
<evidence type="ECO:0008006" key="4">
    <source>
        <dbReference type="Google" id="ProtNLM"/>
    </source>
</evidence>
<accession>A0ABS9KIQ6</accession>
<feature type="transmembrane region" description="Helical" evidence="1">
    <location>
        <begin position="48"/>
        <end position="67"/>
    </location>
</feature>
<feature type="transmembrane region" description="Helical" evidence="1">
    <location>
        <begin position="108"/>
        <end position="129"/>
    </location>
</feature>
<keyword evidence="1" id="KW-0472">Membrane</keyword>
<keyword evidence="1" id="KW-1133">Transmembrane helix</keyword>
<protein>
    <recommendedName>
        <fullName evidence="4">DUF2238 domain-containing protein</fullName>
    </recommendedName>
</protein>
<reference evidence="2" key="1">
    <citation type="submission" date="2022-01" db="EMBL/GenBank/DDBJ databases">
        <authorList>
            <person name="Wang Y."/>
        </authorList>
    </citation>
    <scope>NUCLEOTIDE SEQUENCE</scope>
    <source>
        <strain evidence="2">WB101</strain>
    </source>
</reference>
<evidence type="ECO:0000313" key="2">
    <source>
        <dbReference type="EMBL" id="MCG2590733.1"/>
    </source>
</evidence>
<keyword evidence="3" id="KW-1185">Reference proteome</keyword>